<feature type="non-terminal residue" evidence="1">
    <location>
        <position position="98"/>
    </location>
</feature>
<dbReference type="PANTHER" id="PTHR31209">
    <property type="entry name" value="COFACTOR-INDEPENDENT PHOSPHOGLYCERATE MUTASE"/>
    <property type="match status" value="1"/>
</dbReference>
<dbReference type="GO" id="GO:0046872">
    <property type="term" value="F:metal ion binding"/>
    <property type="evidence" value="ECO:0007669"/>
    <property type="project" value="InterPro"/>
</dbReference>
<dbReference type="GO" id="GO:0004619">
    <property type="term" value="F:phosphoglycerate mutase activity"/>
    <property type="evidence" value="ECO:0007669"/>
    <property type="project" value="UniProtKB-EC"/>
</dbReference>
<gene>
    <name evidence="1" type="ORF">S01H1_34308</name>
</gene>
<dbReference type="GO" id="GO:0006096">
    <property type="term" value="P:glycolytic process"/>
    <property type="evidence" value="ECO:0007669"/>
    <property type="project" value="UniProtKB-KW"/>
</dbReference>
<dbReference type="AlphaFoldDB" id="X0UQT8"/>
<evidence type="ECO:0000313" key="1">
    <source>
        <dbReference type="EMBL" id="GAG02658.1"/>
    </source>
</evidence>
<comment type="caution">
    <text evidence="1">The sequence shown here is derived from an EMBL/GenBank/DDBJ whole genome shotgun (WGS) entry which is preliminary data.</text>
</comment>
<sequence>MKKILLIILDGLGDEPIPDFQDKTPLEAATTPFLDSWAEKGACGQVIVQAQGAMPTSEECHFALFGYDPETYKIKRGIITALGCGLKVKKGERANSGL</sequence>
<reference evidence="1" key="1">
    <citation type="journal article" date="2014" name="Front. Microbiol.">
        <title>High frequency of phylogenetically diverse reductive dehalogenase-homologous genes in deep subseafloor sedimentary metagenomes.</title>
        <authorList>
            <person name="Kawai M."/>
            <person name="Futagami T."/>
            <person name="Toyoda A."/>
            <person name="Takaki Y."/>
            <person name="Nishi S."/>
            <person name="Hori S."/>
            <person name="Arai W."/>
            <person name="Tsubouchi T."/>
            <person name="Morono Y."/>
            <person name="Uchiyama I."/>
            <person name="Ito T."/>
            <person name="Fujiyama A."/>
            <person name="Inagaki F."/>
            <person name="Takami H."/>
        </authorList>
    </citation>
    <scope>NUCLEOTIDE SEQUENCE</scope>
    <source>
        <strain evidence="1">Expedition CK06-06</strain>
    </source>
</reference>
<dbReference type="SUPFAM" id="SSF53649">
    <property type="entry name" value="Alkaline phosphatase-like"/>
    <property type="match status" value="1"/>
</dbReference>
<accession>X0UQT8</accession>
<protein>
    <submittedName>
        <fullName evidence="1">Uncharacterized protein</fullName>
    </submittedName>
</protein>
<dbReference type="PANTHER" id="PTHR31209:SF0">
    <property type="entry name" value="METALLOENZYME DOMAIN-CONTAINING PROTEIN"/>
    <property type="match status" value="1"/>
</dbReference>
<dbReference type="InterPro" id="IPR017850">
    <property type="entry name" value="Alkaline_phosphatase_core_sf"/>
</dbReference>
<dbReference type="InterPro" id="IPR004456">
    <property type="entry name" value="Pglycerate_mutase_ApgM"/>
</dbReference>
<dbReference type="EMBL" id="BARS01021357">
    <property type="protein sequence ID" value="GAG02658.1"/>
    <property type="molecule type" value="Genomic_DNA"/>
</dbReference>
<proteinExistence type="predicted"/>
<dbReference type="Pfam" id="PF10143">
    <property type="entry name" value="PhosphMutase"/>
    <property type="match status" value="1"/>
</dbReference>
<dbReference type="Gene3D" id="3.40.720.10">
    <property type="entry name" value="Alkaline Phosphatase, subunit A"/>
    <property type="match status" value="1"/>
</dbReference>
<organism evidence="1">
    <name type="scientific">marine sediment metagenome</name>
    <dbReference type="NCBI Taxonomy" id="412755"/>
    <lineage>
        <taxon>unclassified sequences</taxon>
        <taxon>metagenomes</taxon>
        <taxon>ecological metagenomes</taxon>
    </lineage>
</organism>
<name>X0UQT8_9ZZZZ</name>